<dbReference type="InterPro" id="IPR012000">
    <property type="entry name" value="Thiamin_PyroP_enz_cen_dom"/>
</dbReference>
<feature type="domain" description="Thiamine pyrophosphate enzyme central" evidence="4">
    <location>
        <begin position="191"/>
        <end position="325"/>
    </location>
</feature>
<dbReference type="Gene3D" id="3.40.50.1220">
    <property type="entry name" value="TPP-binding domain"/>
    <property type="match status" value="1"/>
</dbReference>
<dbReference type="PROSITE" id="PS00187">
    <property type="entry name" value="TPP_ENZYMES"/>
    <property type="match status" value="1"/>
</dbReference>
<evidence type="ECO:0000313" key="7">
    <source>
        <dbReference type="EMBL" id="BDR52827.1"/>
    </source>
</evidence>
<organism evidence="7 8">
    <name type="scientific">Bombiscardovia nodaiensis</name>
    <dbReference type="NCBI Taxonomy" id="2932181"/>
    <lineage>
        <taxon>Bacteria</taxon>
        <taxon>Bacillati</taxon>
        <taxon>Actinomycetota</taxon>
        <taxon>Actinomycetes</taxon>
        <taxon>Bifidobacteriales</taxon>
        <taxon>Bifidobacteriaceae</taxon>
        <taxon>Bombiscardovia</taxon>
    </lineage>
</organism>
<evidence type="ECO:0000256" key="2">
    <source>
        <dbReference type="ARBA" id="ARBA00023052"/>
    </source>
</evidence>
<evidence type="ECO:0000259" key="4">
    <source>
        <dbReference type="Pfam" id="PF00205"/>
    </source>
</evidence>
<keyword evidence="2 3" id="KW-0786">Thiamine pyrophosphate</keyword>
<evidence type="ECO:0000259" key="6">
    <source>
        <dbReference type="Pfam" id="PF02776"/>
    </source>
</evidence>
<sequence length="550" mass="59483">MTQQTVAQQIVSVLEERGVKYVFGIPGEENIRLVDAIHDSPSIEFILVRHEQGASFMADVYGRLTGKPGVATATLGPGAINLLLGVADAQSNSTPLIAIAAQGGLERIYKESHQVIDLRAMFAPVTKWSENIYEAQSAPEVIAKAYNEAINGRPGATFVALPETIESSAAVGETHIPAMPRPVSLPRQEDIKAAADMLRSAKHPIVLAGMGIVRDGASEVMNKFMKATGLPVATTYMGKGAVDDRDPHALGVVGFMAHDYENFAFDQADVILSVGYELSEFKPEKINPKGAVPVIHINTFSEDTDAHYPVKININADIAASLQALQQELATYQAPAFSAAISDAITEELAYGAEESAAPLKPQQIVSATREAVDENGIVLTDTGALKMWMARLYKTYAPNTLLIDNGLSTMSWTLPGAIGAKLAEPKKHILAMMGDGSFMMNSQELETAHRYQIPLTAMVWVDQAYGLIKWKMDMGLGHHSEVDFGNPDFKQYVESFGGHAHMVTSRQDLVDSLKTTLAADEGINVLFVPVDYSENMKLIDKLGKVTISL</sequence>
<feature type="domain" description="Thiamine pyrophosphate enzyme N-terminal TPP-binding" evidence="6">
    <location>
        <begin position="5"/>
        <end position="117"/>
    </location>
</feature>
<dbReference type="Pfam" id="PF02776">
    <property type="entry name" value="TPP_enzyme_N"/>
    <property type="match status" value="1"/>
</dbReference>
<gene>
    <name evidence="7" type="ORF">KIM372_07340</name>
</gene>
<name>A0ABM8B7K0_9BIFI</name>
<dbReference type="PANTHER" id="PTHR18968:SF129">
    <property type="entry name" value="ACETOLACTATE SYNTHASE"/>
    <property type="match status" value="1"/>
</dbReference>
<evidence type="ECO:0000256" key="1">
    <source>
        <dbReference type="ARBA" id="ARBA00007812"/>
    </source>
</evidence>
<dbReference type="CDD" id="cd07035">
    <property type="entry name" value="TPP_PYR_POX_like"/>
    <property type="match status" value="1"/>
</dbReference>
<dbReference type="SUPFAM" id="SSF52467">
    <property type="entry name" value="DHS-like NAD/FAD-binding domain"/>
    <property type="match status" value="1"/>
</dbReference>
<dbReference type="Proteomes" id="UP001321766">
    <property type="component" value="Chromosome"/>
</dbReference>
<evidence type="ECO:0000259" key="5">
    <source>
        <dbReference type="Pfam" id="PF02775"/>
    </source>
</evidence>
<dbReference type="SUPFAM" id="SSF52518">
    <property type="entry name" value="Thiamin diphosphate-binding fold (THDP-binding)"/>
    <property type="match status" value="2"/>
</dbReference>
<feature type="domain" description="Thiamine pyrophosphate enzyme TPP-binding" evidence="5">
    <location>
        <begin position="382"/>
        <end position="521"/>
    </location>
</feature>
<dbReference type="NCBIfam" id="NF006187">
    <property type="entry name" value="PRK08322.1"/>
    <property type="match status" value="1"/>
</dbReference>
<dbReference type="InterPro" id="IPR012001">
    <property type="entry name" value="Thiamin_PyroP_enz_TPP-bd_dom"/>
</dbReference>
<protein>
    <submittedName>
        <fullName evidence="7">Acetolactate synthase large subunit</fullName>
    </submittedName>
</protein>
<evidence type="ECO:0000256" key="3">
    <source>
        <dbReference type="RuleBase" id="RU362132"/>
    </source>
</evidence>
<evidence type="ECO:0000313" key="8">
    <source>
        <dbReference type="Proteomes" id="UP001321766"/>
    </source>
</evidence>
<dbReference type="InterPro" id="IPR000399">
    <property type="entry name" value="TPP-bd_CS"/>
</dbReference>
<dbReference type="InterPro" id="IPR045229">
    <property type="entry name" value="TPP_enz"/>
</dbReference>
<proteinExistence type="inferred from homology"/>
<accession>A0ABM8B7K0</accession>
<dbReference type="InterPro" id="IPR029061">
    <property type="entry name" value="THDP-binding"/>
</dbReference>
<dbReference type="Pfam" id="PF00205">
    <property type="entry name" value="TPP_enzyme_M"/>
    <property type="match status" value="1"/>
</dbReference>
<keyword evidence="8" id="KW-1185">Reference proteome</keyword>
<dbReference type="Gene3D" id="3.40.50.970">
    <property type="match status" value="2"/>
</dbReference>
<dbReference type="Pfam" id="PF02775">
    <property type="entry name" value="TPP_enzyme_C"/>
    <property type="match status" value="1"/>
</dbReference>
<dbReference type="EMBL" id="AP026798">
    <property type="protein sequence ID" value="BDR52827.1"/>
    <property type="molecule type" value="Genomic_DNA"/>
</dbReference>
<dbReference type="InterPro" id="IPR029035">
    <property type="entry name" value="DHS-like_NAD/FAD-binding_dom"/>
</dbReference>
<comment type="similarity">
    <text evidence="1 3">Belongs to the TPP enzyme family.</text>
</comment>
<dbReference type="InterPro" id="IPR011766">
    <property type="entry name" value="TPP_enzyme_TPP-bd"/>
</dbReference>
<reference evidence="7 8" key="1">
    <citation type="journal article" date="2023" name="Microbiol. Spectr.">
        <title>Symbiosis of Carpenter Bees with Uncharacterized Lactic Acid Bacteria Showing NAD Auxotrophy.</title>
        <authorList>
            <person name="Kawasaki S."/>
            <person name="Ozawa K."/>
            <person name="Mori T."/>
            <person name="Yamamoto A."/>
            <person name="Ito M."/>
            <person name="Ohkuma M."/>
            <person name="Sakamoto M."/>
            <person name="Matsutani M."/>
        </authorList>
    </citation>
    <scope>NUCLEOTIDE SEQUENCE [LARGE SCALE GENOMIC DNA]</scope>
    <source>
        <strain evidence="7 8">Kim37-2</strain>
    </source>
</reference>
<dbReference type="PANTHER" id="PTHR18968">
    <property type="entry name" value="THIAMINE PYROPHOSPHATE ENZYMES"/>
    <property type="match status" value="1"/>
</dbReference>